<comment type="caution">
    <text evidence="1">The sequence shown here is derived from an EMBL/GenBank/DDBJ whole genome shotgun (WGS) entry which is preliminary data.</text>
</comment>
<dbReference type="eggNOG" id="ENOG5032U5D">
    <property type="taxonomic scope" value="Bacteria"/>
</dbReference>
<dbReference type="OrthoDB" id="7445930at2"/>
<dbReference type="Proteomes" id="UP000010523">
    <property type="component" value="Unassembled WGS sequence"/>
</dbReference>
<dbReference type="Pfam" id="PF14462">
    <property type="entry name" value="Prok-E2_E"/>
    <property type="match status" value="1"/>
</dbReference>
<organism evidence="1 2">
    <name type="scientific">Bacillus methanolicus PB1</name>
    <dbReference type="NCBI Taxonomy" id="997296"/>
    <lineage>
        <taxon>Bacteria</taxon>
        <taxon>Bacillati</taxon>
        <taxon>Bacillota</taxon>
        <taxon>Bacilli</taxon>
        <taxon>Bacillales</taxon>
        <taxon>Bacillaceae</taxon>
        <taxon>Bacillus</taxon>
    </lineage>
</organism>
<name>I3E0U8_BACMT</name>
<accession>I3E0U8</accession>
<protein>
    <submittedName>
        <fullName evidence="1">Uncharacterized protein</fullName>
    </submittedName>
</protein>
<proteinExistence type="predicted"/>
<dbReference type="PATRIC" id="fig|997296.3.peg.1522"/>
<dbReference type="InterPro" id="IPR025701">
    <property type="entry name" value="UBQ-conjugat_E2_E"/>
</dbReference>
<evidence type="ECO:0000313" key="1">
    <source>
        <dbReference type="EMBL" id="EIJ80119.1"/>
    </source>
</evidence>
<dbReference type="AlphaFoldDB" id="I3E0U8"/>
<gene>
    <name evidence="1" type="ORF">PB1_07157</name>
</gene>
<sequence>MELNKLRCDFDLPEEDQEHLVSRGLPWETVVEGQNHWLLIHDFPIPEGYNHRTATAAIQIPANYPTAGLDMVYFHPSLSRVDGTPIGATDYTMTIDHRAFQRWSRHRTGVNPWRPGVDHVATHLGLVEEWLLREFRKP</sequence>
<keyword evidence="2" id="KW-1185">Reference proteome</keyword>
<reference evidence="1 2" key="1">
    <citation type="journal article" date="2012" name="Appl. Environ. Microbiol.">
        <title>Genome Sequence of Thermotolerant Bacillus methanolicus: Features and Regulation Related to Methylotrophy and Production of L-Lysine and L-Glutamate from Methanol.</title>
        <authorList>
            <person name="Heggeset T.M."/>
            <person name="Krog A."/>
            <person name="Balzer S."/>
            <person name="Wentzel A."/>
            <person name="Ellingsen T.E."/>
            <person name="Brautaset T."/>
        </authorList>
    </citation>
    <scope>NUCLEOTIDE SEQUENCE [LARGE SCALE GENOMIC DNA]</scope>
    <source>
        <strain evidence="1 2">PB1</strain>
    </source>
</reference>
<dbReference type="EMBL" id="AFEU01000002">
    <property type="protein sequence ID" value="EIJ80119.1"/>
    <property type="molecule type" value="Genomic_DNA"/>
</dbReference>
<dbReference type="RefSeq" id="WP_003351539.1">
    <property type="nucleotide sequence ID" value="NZ_AFEU01000002.1"/>
</dbReference>
<dbReference type="STRING" id="997296.PB1_07157"/>
<evidence type="ECO:0000313" key="2">
    <source>
        <dbReference type="Proteomes" id="UP000010523"/>
    </source>
</evidence>